<dbReference type="SUPFAM" id="SSF53681">
    <property type="entry name" value="Aspartate/glutamate racemase"/>
    <property type="match status" value="2"/>
</dbReference>
<dbReference type="NCBIfam" id="TIGR00035">
    <property type="entry name" value="asp_race"/>
    <property type="match status" value="1"/>
</dbReference>
<proteinExistence type="inferred from homology"/>
<keyword evidence="4" id="KW-1185">Reference proteome</keyword>
<evidence type="ECO:0000313" key="4">
    <source>
        <dbReference type="Proteomes" id="UP001189429"/>
    </source>
</evidence>
<dbReference type="PROSITE" id="PS00924">
    <property type="entry name" value="ASP_GLU_RACEMASE_2"/>
    <property type="match status" value="1"/>
</dbReference>
<protein>
    <recommendedName>
        <fullName evidence="5">Aspartate racemase</fullName>
    </recommendedName>
</protein>
<evidence type="ECO:0000256" key="1">
    <source>
        <dbReference type="ARBA" id="ARBA00007847"/>
    </source>
</evidence>
<comment type="caution">
    <text evidence="3">The sequence shown here is derived from an EMBL/GenBank/DDBJ whole genome shotgun (WGS) entry which is preliminary data.</text>
</comment>
<dbReference type="InterPro" id="IPR015942">
    <property type="entry name" value="Asp/Glu/hydantoin_racemase"/>
</dbReference>
<dbReference type="InterPro" id="IPR001920">
    <property type="entry name" value="Asp/Glu_race"/>
</dbReference>
<dbReference type="PANTHER" id="PTHR21198:SF7">
    <property type="entry name" value="ASPARTATE-GLUTAMATE RACEMASE FAMILY"/>
    <property type="match status" value="1"/>
</dbReference>
<name>A0ABN9UQH9_9DINO</name>
<dbReference type="InterPro" id="IPR033134">
    <property type="entry name" value="Asp/Glu_racemase_AS_2"/>
</dbReference>
<dbReference type="InterPro" id="IPR004380">
    <property type="entry name" value="Asp_race"/>
</dbReference>
<reference evidence="3" key="1">
    <citation type="submission" date="2023-10" db="EMBL/GenBank/DDBJ databases">
        <authorList>
            <person name="Chen Y."/>
            <person name="Shah S."/>
            <person name="Dougan E. K."/>
            <person name="Thang M."/>
            <person name="Chan C."/>
        </authorList>
    </citation>
    <scope>NUCLEOTIDE SEQUENCE [LARGE SCALE GENOMIC DNA]</scope>
</reference>
<evidence type="ECO:0000256" key="2">
    <source>
        <dbReference type="ARBA" id="ARBA00023235"/>
    </source>
</evidence>
<comment type="similarity">
    <text evidence="1">Belongs to the aspartate/glutamate racemases family.</text>
</comment>
<dbReference type="EMBL" id="CAUYUJ010015996">
    <property type="protein sequence ID" value="CAK0860633.1"/>
    <property type="molecule type" value="Genomic_DNA"/>
</dbReference>
<keyword evidence="2" id="KW-0413">Isomerase</keyword>
<dbReference type="Gene3D" id="3.40.50.1860">
    <property type="match status" value="2"/>
</dbReference>
<organism evidence="3 4">
    <name type="scientific">Prorocentrum cordatum</name>
    <dbReference type="NCBI Taxonomy" id="2364126"/>
    <lineage>
        <taxon>Eukaryota</taxon>
        <taxon>Sar</taxon>
        <taxon>Alveolata</taxon>
        <taxon>Dinophyceae</taxon>
        <taxon>Prorocentrales</taxon>
        <taxon>Prorocentraceae</taxon>
        <taxon>Prorocentrum</taxon>
    </lineage>
</organism>
<gene>
    <name evidence="3" type="ORF">PCOR1329_LOCUS49538</name>
</gene>
<accession>A0ABN9UQH9</accession>
<dbReference type="Proteomes" id="UP001189429">
    <property type="component" value="Unassembled WGS sequence"/>
</dbReference>
<dbReference type="PANTHER" id="PTHR21198">
    <property type="entry name" value="GLUTAMATE RACEMASE"/>
    <property type="match status" value="1"/>
</dbReference>
<evidence type="ECO:0000313" key="3">
    <source>
        <dbReference type="EMBL" id="CAK0860633.1"/>
    </source>
</evidence>
<sequence>MCIRGQCARFLRHGSSCNSRLAYFRRCRETLSTSFPAAPKHVARHLSSSGGVSQRVEIKDSSEELEHHAMTTGQDRQKLVVGVIGGMSPASTVVYYQELNRLVRCRLGGNSSADIIEILRSVNFAAIEELQQSGRWDDSGIVLGRIAQELQKNGAGLVILATNTMHKVAPAITASLTIPFLHIADATATAIKAAGFNRPGIIATRYTMEQDFYLGRFRDYGLDPVVPIGPDRTYCHRIIFEELCKDLVRDDSRTAFEQIAERLVVDGGIDCLVLGCTEVGLLLNSGNVSVPVFDTLLLHCQAAIEKAFSG</sequence>
<dbReference type="Pfam" id="PF01177">
    <property type="entry name" value="Asp_Glu_race"/>
    <property type="match status" value="1"/>
</dbReference>
<evidence type="ECO:0008006" key="5">
    <source>
        <dbReference type="Google" id="ProtNLM"/>
    </source>
</evidence>